<protein>
    <submittedName>
        <fullName evidence="1">Uncharacterized protein</fullName>
    </submittedName>
</protein>
<dbReference type="EMBL" id="AM114193">
    <property type="protein sequence ID" value="CAJ36108.1"/>
    <property type="molecule type" value="Genomic_DNA"/>
</dbReference>
<sequence length="69" mass="7671">MAFHEKLALGALGLLAGLAVFSTYGGQLSIFHTPLENILSSTSPYWNVLYECSYHLHEVPEVHEVLKVQ</sequence>
<accession>Q0W685</accession>
<organism evidence="1 2">
    <name type="scientific">Methanocella arvoryzae (strain DSM 22066 / NBRC 105507 / MRE50)</name>
    <dbReference type="NCBI Taxonomy" id="351160"/>
    <lineage>
        <taxon>Archaea</taxon>
        <taxon>Methanobacteriati</taxon>
        <taxon>Methanobacteriota</taxon>
        <taxon>Stenosarchaea group</taxon>
        <taxon>Methanomicrobia</taxon>
        <taxon>Methanocellales</taxon>
        <taxon>Methanocellaceae</taxon>
        <taxon>Methanocella</taxon>
    </lineage>
</organism>
<proteinExistence type="predicted"/>
<dbReference type="Proteomes" id="UP000000663">
    <property type="component" value="Chromosome"/>
</dbReference>
<dbReference type="KEGG" id="rci:RCIA35"/>
<dbReference type="AlphaFoldDB" id="Q0W685"/>
<name>Q0W685_METAR</name>
<keyword evidence="2" id="KW-1185">Reference proteome</keyword>
<reference evidence="1 2" key="1">
    <citation type="journal article" date="2006" name="Science">
        <title>Genome of rice cluster I archaea -- the key methane producers in the rice rhizosphere.</title>
        <authorList>
            <person name="Erkel C."/>
            <person name="Kube M."/>
            <person name="Reinhardt R."/>
            <person name="Liesack W."/>
        </authorList>
    </citation>
    <scope>NUCLEOTIDE SEQUENCE [LARGE SCALE GENOMIC DNA]</scope>
    <source>
        <strain evidence="2">DSM 22066 / NBRC 105507 / MRE50</strain>
    </source>
</reference>
<evidence type="ECO:0000313" key="1">
    <source>
        <dbReference type="EMBL" id="CAJ36108.1"/>
    </source>
</evidence>
<gene>
    <name evidence="1" type="ORF">RCIA35</name>
</gene>
<evidence type="ECO:0000313" key="2">
    <source>
        <dbReference type="Proteomes" id="UP000000663"/>
    </source>
</evidence>
<dbReference type="STRING" id="351160.RCIA35"/>